<dbReference type="InterPro" id="IPR012334">
    <property type="entry name" value="Pectin_lyas_fold"/>
</dbReference>
<dbReference type="InterPro" id="IPR011050">
    <property type="entry name" value="Pectin_lyase_fold/virulence"/>
</dbReference>
<dbReference type="InterPro" id="IPR039448">
    <property type="entry name" value="Beta_helix"/>
</dbReference>
<comment type="caution">
    <text evidence="2">The sequence shown here is derived from an EMBL/GenBank/DDBJ whole genome shotgun (WGS) entry which is preliminary data.</text>
</comment>
<dbReference type="AlphaFoldDB" id="X1A0N1"/>
<evidence type="ECO:0000313" key="2">
    <source>
        <dbReference type="EMBL" id="GAG75650.1"/>
    </source>
</evidence>
<dbReference type="InterPro" id="IPR006626">
    <property type="entry name" value="PbH1"/>
</dbReference>
<feature type="domain" description="Right handed beta helix" evidence="1">
    <location>
        <begin position="83"/>
        <end position="195"/>
    </location>
</feature>
<reference evidence="2" key="1">
    <citation type="journal article" date="2014" name="Front. Microbiol.">
        <title>High frequency of phylogenetically diverse reductive dehalogenase-homologous genes in deep subseafloor sedimentary metagenomes.</title>
        <authorList>
            <person name="Kawai M."/>
            <person name="Futagami T."/>
            <person name="Toyoda A."/>
            <person name="Takaki Y."/>
            <person name="Nishi S."/>
            <person name="Hori S."/>
            <person name="Arai W."/>
            <person name="Tsubouchi T."/>
            <person name="Morono Y."/>
            <person name="Uchiyama I."/>
            <person name="Ito T."/>
            <person name="Fujiyama A."/>
            <person name="Inagaki F."/>
            <person name="Takami H."/>
        </authorList>
    </citation>
    <scope>NUCLEOTIDE SEQUENCE</scope>
    <source>
        <strain evidence="2">Expedition CK06-06</strain>
    </source>
</reference>
<evidence type="ECO:0000259" key="1">
    <source>
        <dbReference type="Pfam" id="PF13229"/>
    </source>
</evidence>
<name>X1A0N1_9ZZZZ</name>
<dbReference type="Pfam" id="PF13229">
    <property type="entry name" value="Beta_helix"/>
    <property type="match status" value="1"/>
</dbReference>
<gene>
    <name evidence="2" type="ORF">S01H4_32838</name>
</gene>
<dbReference type="Gene3D" id="2.160.20.10">
    <property type="entry name" value="Single-stranded right-handed beta-helix, Pectin lyase-like"/>
    <property type="match status" value="1"/>
</dbReference>
<feature type="non-terminal residue" evidence="2">
    <location>
        <position position="1"/>
    </location>
</feature>
<protein>
    <recommendedName>
        <fullName evidence="1">Right handed beta helix domain-containing protein</fullName>
    </recommendedName>
</protein>
<dbReference type="SMART" id="SM00710">
    <property type="entry name" value="PbH1"/>
    <property type="match status" value="4"/>
</dbReference>
<proteinExistence type="predicted"/>
<organism evidence="2">
    <name type="scientific">marine sediment metagenome</name>
    <dbReference type="NCBI Taxonomy" id="412755"/>
    <lineage>
        <taxon>unclassified sequences</taxon>
        <taxon>metagenomes</taxon>
        <taxon>ecological metagenomes</taxon>
    </lineage>
</organism>
<sequence>KDTIYVDDDNTDGPWYGTLEYPYQHIGDAIENATEGDTIYVFNGTYYENILVDKTLLITGENKNTTIIDGMYNEFIIKIIKDAVTIKNFTIRNSGGYKNNAGVKIDAKDNLIIQCIFYRTKTGIYQNTTGNNEINDCTFYTNGEGIYLRSSFESIIKDCRFSHNSIGIHIEHSNQIKITNCYVHTNGIGLFFKNTIGIPIIHNALII</sequence>
<dbReference type="InterPro" id="IPR022441">
    <property type="entry name" value="Para_beta_helix_rpt-2"/>
</dbReference>
<dbReference type="NCBIfam" id="TIGR03804">
    <property type="entry name" value="para_beta_helix"/>
    <property type="match status" value="1"/>
</dbReference>
<dbReference type="EMBL" id="BART01017216">
    <property type="protein sequence ID" value="GAG75650.1"/>
    <property type="molecule type" value="Genomic_DNA"/>
</dbReference>
<dbReference type="SUPFAM" id="SSF51126">
    <property type="entry name" value="Pectin lyase-like"/>
    <property type="match status" value="1"/>
</dbReference>
<accession>X1A0N1</accession>